<evidence type="ECO:0000256" key="3">
    <source>
        <dbReference type="ARBA" id="ARBA00023012"/>
    </source>
</evidence>
<evidence type="ECO:0000256" key="4">
    <source>
        <dbReference type="PROSITE-ProRule" id="PRU00169"/>
    </source>
</evidence>
<keyword evidence="2" id="KW-0418">Kinase</keyword>
<keyword evidence="1" id="KW-0808">Transferase</keyword>
<dbReference type="SMART" id="SM00448">
    <property type="entry name" value="REC"/>
    <property type="match status" value="1"/>
</dbReference>
<proteinExistence type="predicted"/>
<dbReference type="CDD" id="cd00156">
    <property type="entry name" value="REC"/>
    <property type="match status" value="1"/>
</dbReference>
<dbReference type="Pfam" id="PF02518">
    <property type="entry name" value="HATPase_c"/>
    <property type="match status" value="1"/>
</dbReference>
<gene>
    <name evidence="6" type="ORF">I7X43_07680</name>
</gene>
<dbReference type="InterPro" id="IPR036890">
    <property type="entry name" value="HATPase_C_sf"/>
</dbReference>
<dbReference type="InterPro" id="IPR001789">
    <property type="entry name" value="Sig_transdc_resp-reg_receiver"/>
</dbReference>
<evidence type="ECO:0000256" key="1">
    <source>
        <dbReference type="ARBA" id="ARBA00022679"/>
    </source>
</evidence>
<dbReference type="GO" id="GO:0000155">
    <property type="term" value="F:phosphorelay sensor kinase activity"/>
    <property type="evidence" value="ECO:0007669"/>
    <property type="project" value="InterPro"/>
</dbReference>
<dbReference type="EMBL" id="JAEDAL010000002">
    <property type="protein sequence ID" value="MBH9552731.1"/>
    <property type="molecule type" value="Genomic_DNA"/>
</dbReference>
<dbReference type="GO" id="GO:0046983">
    <property type="term" value="F:protein dimerization activity"/>
    <property type="evidence" value="ECO:0007669"/>
    <property type="project" value="InterPro"/>
</dbReference>
<name>A0A931IW96_9BURK</name>
<dbReference type="Pfam" id="PF00072">
    <property type="entry name" value="Response_reg"/>
    <property type="match status" value="1"/>
</dbReference>
<dbReference type="Proteomes" id="UP000620139">
    <property type="component" value="Unassembled WGS sequence"/>
</dbReference>
<accession>A0A931IW96</accession>
<dbReference type="InterPro" id="IPR011006">
    <property type="entry name" value="CheY-like_superfamily"/>
</dbReference>
<evidence type="ECO:0000256" key="2">
    <source>
        <dbReference type="ARBA" id="ARBA00022777"/>
    </source>
</evidence>
<evidence type="ECO:0000313" key="6">
    <source>
        <dbReference type="EMBL" id="MBH9552731.1"/>
    </source>
</evidence>
<dbReference type="PANTHER" id="PTHR24421">
    <property type="entry name" value="NITRATE/NITRITE SENSOR PROTEIN NARX-RELATED"/>
    <property type="match status" value="1"/>
</dbReference>
<dbReference type="Pfam" id="PF07730">
    <property type="entry name" value="HisKA_3"/>
    <property type="match status" value="1"/>
</dbReference>
<reference evidence="6" key="1">
    <citation type="submission" date="2020-12" db="EMBL/GenBank/DDBJ databases">
        <title>The genome sequence of Inhella sp. 4Y17.</title>
        <authorList>
            <person name="Liu Y."/>
        </authorList>
    </citation>
    <scope>NUCLEOTIDE SEQUENCE</scope>
    <source>
        <strain evidence="6">4Y10</strain>
    </source>
</reference>
<organism evidence="6 7">
    <name type="scientific">Inhella gelatinilytica</name>
    <dbReference type="NCBI Taxonomy" id="2795030"/>
    <lineage>
        <taxon>Bacteria</taxon>
        <taxon>Pseudomonadati</taxon>
        <taxon>Pseudomonadota</taxon>
        <taxon>Betaproteobacteria</taxon>
        <taxon>Burkholderiales</taxon>
        <taxon>Sphaerotilaceae</taxon>
        <taxon>Inhella</taxon>
    </lineage>
</organism>
<comment type="caution">
    <text evidence="6">The sequence shown here is derived from an EMBL/GenBank/DDBJ whole genome shotgun (WGS) entry which is preliminary data.</text>
</comment>
<feature type="domain" description="Response regulatory" evidence="5">
    <location>
        <begin position="18"/>
        <end position="133"/>
    </location>
</feature>
<dbReference type="AlphaFoldDB" id="A0A931IW96"/>
<keyword evidence="4" id="KW-0597">Phosphoprotein</keyword>
<sequence>MQGIPDTAEGLGAQPGLTVLHVEDSELDHLMIQALVRQSGVAVHWTRVETRDAFEQALTQPWDAVVCDYQLPDTSGLELLQRLRAQDQVLPFILVSGEIGEEVAVAAMKEGASDYLLKGHLARLGVALQQAVRAAHAERSRRAADQALRKSTRQLQELTAHLQQRIEAERAALARELHDDVGSALTALKFELAGIQRHAADDAQRRRSQRAIETLTMAMEASRRLMADLRPPILQEGVVAALQWLVQDFERRHAIAIQCEGLVDDPTVGSELSLVIYRFVQEALHNVAKHAQATQVRVELHQSSGVLGVEVHDNGRGMEADAADRPGHFGLRGLQERAASVGGWVDLSSRPGHGVQLVLSIPRDGNWELRGSEDAAWWAEDGA</sequence>
<keyword evidence="7" id="KW-1185">Reference proteome</keyword>
<dbReference type="GO" id="GO:0016020">
    <property type="term" value="C:membrane"/>
    <property type="evidence" value="ECO:0007669"/>
    <property type="project" value="InterPro"/>
</dbReference>
<keyword evidence="3" id="KW-0902">Two-component regulatory system</keyword>
<dbReference type="SUPFAM" id="SSF52172">
    <property type="entry name" value="CheY-like"/>
    <property type="match status" value="1"/>
</dbReference>
<evidence type="ECO:0000313" key="7">
    <source>
        <dbReference type="Proteomes" id="UP000620139"/>
    </source>
</evidence>
<dbReference type="Gene3D" id="3.30.565.10">
    <property type="entry name" value="Histidine kinase-like ATPase, C-terminal domain"/>
    <property type="match status" value="1"/>
</dbReference>
<dbReference type="InterPro" id="IPR050482">
    <property type="entry name" value="Sensor_HK_TwoCompSys"/>
</dbReference>
<evidence type="ECO:0000259" key="5">
    <source>
        <dbReference type="PROSITE" id="PS50110"/>
    </source>
</evidence>
<dbReference type="Gene3D" id="1.20.5.1930">
    <property type="match status" value="1"/>
</dbReference>
<dbReference type="Gene3D" id="3.40.50.2300">
    <property type="match status" value="1"/>
</dbReference>
<dbReference type="SUPFAM" id="SSF55874">
    <property type="entry name" value="ATPase domain of HSP90 chaperone/DNA topoisomerase II/histidine kinase"/>
    <property type="match status" value="1"/>
</dbReference>
<dbReference type="PROSITE" id="PS50110">
    <property type="entry name" value="RESPONSE_REGULATORY"/>
    <property type="match status" value="1"/>
</dbReference>
<dbReference type="InterPro" id="IPR003594">
    <property type="entry name" value="HATPase_dom"/>
</dbReference>
<dbReference type="RefSeq" id="WP_198100315.1">
    <property type="nucleotide sequence ID" value="NZ_JAEDAL010000002.1"/>
</dbReference>
<dbReference type="InterPro" id="IPR011712">
    <property type="entry name" value="Sig_transdc_His_kin_sub3_dim/P"/>
</dbReference>
<dbReference type="CDD" id="cd16917">
    <property type="entry name" value="HATPase_UhpB-NarQ-NarX-like"/>
    <property type="match status" value="1"/>
</dbReference>
<protein>
    <submittedName>
        <fullName evidence="6">Response regulator</fullName>
    </submittedName>
</protein>
<dbReference type="PANTHER" id="PTHR24421:SF59">
    <property type="entry name" value="OXYGEN SENSOR HISTIDINE KINASE NREB"/>
    <property type="match status" value="1"/>
</dbReference>
<feature type="modified residue" description="4-aspartylphosphate" evidence="4">
    <location>
        <position position="68"/>
    </location>
</feature>